<accession>A0AAV4PRD2</accession>
<keyword evidence="3" id="KW-1185">Reference proteome</keyword>
<protein>
    <submittedName>
        <fullName evidence="2">Uncharacterized protein</fullName>
    </submittedName>
</protein>
<comment type="caution">
    <text evidence="2">The sequence shown here is derived from an EMBL/GenBank/DDBJ whole genome shotgun (WGS) entry which is preliminary data.</text>
</comment>
<evidence type="ECO:0000256" key="1">
    <source>
        <dbReference type="SAM" id="MobiDB-lite"/>
    </source>
</evidence>
<reference evidence="2 3" key="1">
    <citation type="submission" date="2021-06" db="EMBL/GenBank/DDBJ databases">
        <title>Caerostris darwini draft genome.</title>
        <authorList>
            <person name="Kono N."/>
            <person name="Arakawa K."/>
        </authorList>
    </citation>
    <scope>NUCLEOTIDE SEQUENCE [LARGE SCALE GENOMIC DNA]</scope>
</reference>
<sequence length="91" mass="10181">MNSVPNSMTEALDCSESSFNRSFSPVCHRTRQQLKDKSCAHRIATIDLEVAGTLSDIVNNVSVAYQSSTPQSTPLRVAPTRNHFMVLWRKD</sequence>
<organism evidence="2 3">
    <name type="scientific">Caerostris darwini</name>
    <dbReference type="NCBI Taxonomy" id="1538125"/>
    <lineage>
        <taxon>Eukaryota</taxon>
        <taxon>Metazoa</taxon>
        <taxon>Ecdysozoa</taxon>
        <taxon>Arthropoda</taxon>
        <taxon>Chelicerata</taxon>
        <taxon>Arachnida</taxon>
        <taxon>Araneae</taxon>
        <taxon>Araneomorphae</taxon>
        <taxon>Entelegynae</taxon>
        <taxon>Araneoidea</taxon>
        <taxon>Araneidae</taxon>
        <taxon>Caerostris</taxon>
    </lineage>
</organism>
<evidence type="ECO:0000313" key="3">
    <source>
        <dbReference type="Proteomes" id="UP001054837"/>
    </source>
</evidence>
<feature type="region of interest" description="Disordered" evidence="1">
    <location>
        <begin position="1"/>
        <end position="20"/>
    </location>
</feature>
<dbReference type="EMBL" id="BPLQ01003067">
    <property type="protein sequence ID" value="GIX97737.1"/>
    <property type="molecule type" value="Genomic_DNA"/>
</dbReference>
<proteinExistence type="predicted"/>
<dbReference type="AlphaFoldDB" id="A0AAV4PRD2"/>
<evidence type="ECO:0000313" key="2">
    <source>
        <dbReference type="EMBL" id="GIX97737.1"/>
    </source>
</evidence>
<name>A0AAV4PRD2_9ARAC</name>
<dbReference type="Proteomes" id="UP001054837">
    <property type="component" value="Unassembled WGS sequence"/>
</dbReference>
<gene>
    <name evidence="2" type="ORF">CDAR_68571</name>
</gene>